<dbReference type="AlphaFoldDB" id="A0A9P6JU72"/>
<feature type="region of interest" description="Disordered" evidence="1">
    <location>
        <begin position="260"/>
        <end position="386"/>
    </location>
</feature>
<keyword evidence="2" id="KW-0812">Transmembrane</keyword>
<evidence type="ECO:0000256" key="1">
    <source>
        <dbReference type="SAM" id="MobiDB-lite"/>
    </source>
</evidence>
<evidence type="ECO:0000313" key="4">
    <source>
        <dbReference type="Proteomes" id="UP000807306"/>
    </source>
</evidence>
<accession>A0A9P6JU72</accession>
<gene>
    <name evidence="3" type="ORF">CPB83DRAFT_804910</name>
</gene>
<reference evidence="3" key="1">
    <citation type="submission" date="2020-11" db="EMBL/GenBank/DDBJ databases">
        <authorList>
            <consortium name="DOE Joint Genome Institute"/>
            <person name="Ahrendt S."/>
            <person name="Riley R."/>
            <person name="Andreopoulos W."/>
            <person name="Labutti K."/>
            <person name="Pangilinan J."/>
            <person name="Ruiz-Duenas F.J."/>
            <person name="Barrasa J.M."/>
            <person name="Sanchez-Garcia M."/>
            <person name="Camarero S."/>
            <person name="Miyauchi S."/>
            <person name="Serrano A."/>
            <person name="Linde D."/>
            <person name="Babiker R."/>
            <person name="Drula E."/>
            <person name="Ayuso-Fernandez I."/>
            <person name="Pacheco R."/>
            <person name="Padilla G."/>
            <person name="Ferreira P."/>
            <person name="Barriuso J."/>
            <person name="Kellner H."/>
            <person name="Castanera R."/>
            <person name="Alfaro M."/>
            <person name="Ramirez L."/>
            <person name="Pisabarro A.G."/>
            <person name="Kuo A."/>
            <person name="Tritt A."/>
            <person name="Lipzen A."/>
            <person name="He G."/>
            <person name="Yan M."/>
            <person name="Ng V."/>
            <person name="Cullen D."/>
            <person name="Martin F."/>
            <person name="Rosso M.-N."/>
            <person name="Henrissat B."/>
            <person name="Hibbett D."/>
            <person name="Martinez A.T."/>
            <person name="Grigoriev I.V."/>
        </authorList>
    </citation>
    <scope>NUCLEOTIDE SEQUENCE</scope>
    <source>
        <strain evidence="3">CBS 506.95</strain>
    </source>
</reference>
<feature type="transmembrane region" description="Helical" evidence="2">
    <location>
        <begin position="424"/>
        <end position="443"/>
    </location>
</feature>
<dbReference type="EMBL" id="MU157827">
    <property type="protein sequence ID" value="KAF9533912.1"/>
    <property type="molecule type" value="Genomic_DNA"/>
</dbReference>
<keyword evidence="2" id="KW-0472">Membrane</keyword>
<feature type="transmembrane region" description="Helical" evidence="2">
    <location>
        <begin position="450"/>
        <end position="472"/>
    </location>
</feature>
<keyword evidence="2" id="KW-1133">Transmembrane helix</keyword>
<sequence length="515" mass="55591">MPTATSTVTQQHHIMLKSDFGLSSSLSTSSEDSSALPQSSTSATLKSLYTRAARAFVLRDVSTTSSLLHSAFAILKPPKTNFDTLSDDRRKWDILRITFESTVYTSPPTSKESLPESLLSLLSEPPQALMSSIYNRSLALFTPDNGITYKPSLNAAFLPSQVLSTLVYCSLKVNAPDVGRGIIEDWLSRREPRDFLDGKEDGEDGYEKVLELYCLHVLPKLEQWEYAKEFLEYESELPSQRRQHLRTSLASLLNQKSASQSRFVPSSSSSSSIVPLAPSSISPRSYSPAPSSSSSSSVSTTSTHTVVPATPRYRASGLSTITSRKSVSSSSTSDSSKETATPKAPHTTLTNGNGHARHITNGFHSATRSRPSSRSRTHSSTSSVYSNLPKSKFAQEVASTRSTPPTTLALIKASLGPYLTNTRLTTFVLLFVIIPLCSFLLRLRRRRQMIALGPLASSSAALTVGGAAMAAASNADLVRRRLNASTGETGLVTRAWSGVVRVVGDTVRMAGSGLV</sequence>
<feature type="compositionally biased region" description="Low complexity" evidence="1">
    <location>
        <begin position="260"/>
        <end position="311"/>
    </location>
</feature>
<proteinExistence type="predicted"/>
<name>A0A9P6JU72_9AGAR</name>
<keyword evidence="4" id="KW-1185">Reference proteome</keyword>
<evidence type="ECO:0000313" key="3">
    <source>
        <dbReference type="EMBL" id="KAF9533912.1"/>
    </source>
</evidence>
<feature type="compositionally biased region" description="Low complexity" evidence="1">
    <location>
        <begin position="319"/>
        <end position="341"/>
    </location>
</feature>
<dbReference type="OrthoDB" id="3981028at2759"/>
<comment type="caution">
    <text evidence="3">The sequence shown here is derived from an EMBL/GenBank/DDBJ whole genome shotgun (WGS) entry which is preliminary data.</text>
</comment>
<evidence type="ECO:0000256" key="2">
    <source>
        <dbReference type="SAM" id="Phobius"/>
    </source>
</evidence>
<protein>
    <submittedName>
        <fullName evidence="3">Uncharacterized protein</fullName>
    </submittedName>
</protein>
<dbReference type="Proteomes" id="UP000807306">
    <property type="component" value="Unassembled WGS sequence"/>
</dbReference>
<organism evidence="3 4">
    <name type="scientific">Crepidotus variabilis</name>
    <dbReference type="NCBI Taxonomy" id="179855"/>
    <lineage>
        <taxon>Eukaryota</taxon>
        <taxon>Fungi</taxon>
        <taxon>Dikarya</taxon>
        <taxon>Basidiomycota</taxon>
        <taxon>Agaricomycotina</taxon>
        <taxon>Agaricomycetes</taxon>
        <taxon>Agaricomycetidae</taxon>
        <taxon>Agaricales</taxon>
        <taxon>Agaricineae</taxon>
        <taxon>Crepidotaceae</taxon>
        <taxon>Crepidotus</taxon>
    </lineage>
</organism>